<reference evidence="5 6" key="1">
    <citation type="submission" date="2017-03" db="EMBL/GenBank/DDBJ databases">
        <authorList>
            <person name="Afonso C.L."/>
            <person name="Miller P.J."/>
            <person name="Scott M.A."/>
            <person name="Spackman E."/>
            <person name="Goraichik I."/>
            <person name="Dimitrov K.M."/>
            <person name="Suarez D.L."/>
            <person name="Swayne D.E."/>
        </authorList>
    </citation>
    <scope>NUCLEOTIDE SEQUENCE [LARGE SCALE GENOMIC DNA]</scope>
    <source>
        <strain evidence="5 6">CECT 7680</strain>
    </source>
</reference>
<evidence type="ECO:0000256" key="3">
    <source>
        <dbReference type="ARBA" id="ARBA00023163"/>
    </source>
</evidence>
<gene>
    <name evidence="5" type="primary">ccpA_2</name>
    <name evidence="5" type="ORF">PSA7680_03109</name>
</gene>
<dbReference type="Pfam" id="PF13407">
    <property type="entry name" value="Peripla_BP_4"/>
    <property type="match status" value="1"/>
</dbReference>
<dbReference type="SMART" id="SM00354">
    <property type="entry name" value="HTH_LACI"/>
    <property type="match status" value="1"/>
</dbReference>
<dbReference type="OrthoDB" id="9805774at2"/>
<evidence type="ECO:0000256" key="2">
    <source>
        <dbReference type="ARBA" id="ARBA00023125"/>
    </source>
</evidence>
<dbReference type="GO" id="GO:0003700">
    <property type="term" value="F:DNA-binding transcription factor activity"/>
    <property type="evidence" value="ECO:0007669"/>
    <property type="project" value="TreeGrafter"/>
</dbReference>
<evidence type="ECO:0000256" key="1">
    <source>
        <dbReference type="ARBA" id="ARBA00023015"/>
    </source>
</evidence>
<dbReference type="AlphaFoldDB" id="A0A1Y5TA35"/>
<keyword evidence="6" id="KW-1185">Reference proteome</keyword>
<protein>
    <submittedName>
        <fullName evidence="5">Catabolite control protein A</fullName>
    </submittedName>
</protein>
<organism evidence="5 6">
    <name type="scientific">Pseudoruegeria aquimaris</name>
    <dbReference type="NCBI Taxonomy" id="393663"/>
    <lineage>
        <taxon>Bacteria</taxon>
        <taxon>Pseudomonadati</taxon>
        <taxon>Pseudomonadota</taxon>
        <taxon>Alphaproteobacteria</taxon>
        <taxon>Rhodobacterales</taxon>
        <taxon>Roseobacteraceae</taxon>
        <taxon>Pseudoruegeria</taxon>
    </lineage>
</organism>
<sequence>MAYLKGAPRSLAATSLLLTQERVETVARPTVNDIAKEAGVSLATVDRVLNGRPGVRKKTVEKVNEAIRRIGYVRDITAANLARRREYHFVFVLPESDSLFLQSVRDMVNEVAELSRLDRTRITILPVPAHDPHLIAARLGELATVAVDGVAILAPETPPVRDAIRHLKEQDRAVVTLVSDQPNSDRDHFVGVDNVMAGRTAGALMGRFLGPGRHRVMVLVNSMQARDSLERRFGFDQVIAESWPDIEVLPSLEGRDDMDYISSLLPRALEQRGAVDGLYVLGAGNREVSRVLKSLGLSQQVTVIAHELTESTRRGLESGVVDAVITQNVGHIVRSAIRVLRATCDGTPIIEAQEKIRLEIVIRENLP</sequence>
<dbReference type="EMBL" id="FWFQ01000027">
    <property type="protein sequence ID" value="SLN59327.1"/>
    <property type="molecule type" value="Genomic_DNA"/>
</dbReference>
<dbReference type="CDD" id="cd06307">
    <property type="entry name" value="PBP1_sugar_binding"/>
    <property type="match status" value="1"/>
</dbReference>
<dbReference type="GO" id="GO:0000976">
    <property type="term" value="F:transcription cis-regulatory region binding"/>
    <property type="evidence" value="ECO:0007669"/>
    <property type="project" value="TreeGrafter"/>
</dbReference>
<dbReference type="InterPro" id="IPR010982">
    <property type="entry name" value="Lambda_DNA-bd_dom_sf"/>
</dbReference>
<keyword evidence="3" id="KW-0804">Transcription</keyword>
<keyword evidence="1" id="KW-0805">Transcription regulation</keyword>
<dbReference type="InterPro" id="IPR000843">
    <property type="entry name" value="HTH_LacI"/>
</dbReference>
<proteinExistence type="predicted"/>
<evidence type="ECO:0000313" key="6">
    <source>
        <dbReference type="Proteomes" id="UP000193409"/>
    </source>
</evidence>
<keyword evidence="2" id="KW-0238">DNA-binding</keyword>
<dbReference type="PANTHER" id="PTHR30146:SF152">
    <property type="entry name" value="TRANSCRIPTIONAL REGULATORY PROTEIN"/>
    <property type="match status" value="1"/>
</dbReference>
<dbReference type="Gene3D" id="1.10.260.40">
    <property type="entry name" value="lambda repressor-like DNA-binding domains"/>
    <property type="match status" value="1"/>
</dbReference>
<dbReference type="InterPro" id="IPR025997">
    <property type="entry name" value="SBP_2_dom"/>
</dbReference>
<accession>A0A1Y5TA35</accession>
<dbReference type="CDD" id="cd01392">
    <property type="entry name" value="HTH_LacI"/>
    <property type="match status" value="1"/>
</dbReference>
<dbReference type="Pfam" id="PF00356">
    <property type="entry name" value="LacI"/>
    <property type="match status" value="1"/>
</dbReference>
<dbReference type="InterPro" id="IPR028082">
    <property type="entry name" value="Peripla_BP_I"/>
</dbReference>
<name>A0A1Y5TA35_9RHOB</name>
<evidence type="ECO:0000313" key="5">
    <source>
        <dbReference type="EMBL" id="SLN59327.1"/>
    </source>
</evidence>
<dbReference type="Gene3D" id="3.40.50.2300">
    <property type="match status" value="2"/>
</dbReference>
<dbReference type="Proteomes" id="UP000193409">
    <property type="component" value="Unassembled WGS sequence"/>
</dbReference>
<dbReference type="PRINTS" id="PR00036">
    <property type="entry name" value="HTHLACI"/>
</dbReference>
<dbReference type="PANTHER" id="PTHR30146">
    <property type="entry name" value="LACI-RELATED TRANSCRIPTIONAL REPRESSOR"/>
    <property type="match status" value="1"/>
</dbReference>
<dbReference type="PROSITE" id="PS50932">
    <property type="entry name" value="HTH_LACI_2"/>
    <property type="match status" value="1"/>
</dbReference>
<feature type="domain" description="HTH lacI-type" evidence="4">
    <location>
        <begin position="29"/>
        <end position="83"/>
    </location>
</feature>
<dbReference type="SUPFAM" id="SSF47413">
    <property type="entry name" value="lambda repressor-like DNA-binding domains"/>
    <property type="match status" value="1"/>
</dbReference>
<dbReference type="SUPFAM" id="SSF53822">
    <property type="entry name" value="Periplasmic binding protein-like I"/>
    <property type="match status" value="1"/>
</dbReference>
<evidence type="ECO:0000259" key="4">
    <source>
        <dbReference type="PROSITE" id="PS50932"/>
    </source>
</evidence>
<dbReference type="PROSITE" id="PS00356">
    <property type="entry name" value="HTH_LACI_1"/>
    <property type="match status" value="1"/>
</dbReference>